<sequence length="250" mass="26850">MATASPATGIPRRSGLPKDNRVTPLWRPSPNCGARRGGARPDMVVLHFTAMADAASALDRLCDPAAEVSAHYLIAADGQVVQLVDEAARAWHAGAGCWGGVEDVNSRSIGIELDNPGDRPFPAPLMAALDALLPGILARWSIRPERVIGHSDMAPDRKWDPGRRFDWLRLARQGLAVWPAPVDDIAPDEAAFREAATAFGYGARWDTCHVLDALRQRFRPWATGPLAVADMAVITDLARRFPVDPGGAGA</sequence>
<accession>A0ABS1REI1</accession>
<comment type="caution">
    <text evidence="7">The sequence shown here is derived from an EMBL/GenBank/DDBJ whole genome shotgun (WGS) entry which is preliminary data.</text>
</comment>
<gene>
    <name evidence="7" type="ORF">JMJ92_07655</name>
</gene>
<evidence type="ECO:0000313" key="8">
    <source>
        <dbReference type="Proteomes" id="UP000635853"/>
    </source>
</evidence>
<feature type="domain" description="N-acetylmuramoyl-L-alanine amidase" evidence="6">
    <location>
        <begin position="29"/>
        <end position="162"/>
    </location>
</feature>
<dbReference type="CDD" id="cd06583">
    <property type="entry name" value="PGRP"/>
    <property type="match status" value="1"/>
</dbReference>
<name>A0ABS1REI1_9RHOB</name>
<keyword evidence="4" id="KW-0961">Cell wall biogenesis/degradation</keyword>
<dbReference type="EC" id="3.5.1.28" evidence="2"/>
<evidence type="ECO:0000256" key="3">
    <source>
        <dbReference type="ARBA" id="ARBA00022801"/>
    </source>
</evidence>
<dbReference type="SMART" id="SM00644">
    <property type="entry name" value="Ami_2"/>
    <property type="match status" value="1"/>
</dbReference>
<reference evidence="8" key="1">
    <citation type="submission" date="2021-01" db="EMBL/GenBank/DDBJ databases">
        <title>Draft genomes of Rhodovulum sulfidophilum.</title>
        <authorList>
            <person name="Guzman M.S."/>
        </authorList>
    </citation>
    <scope>NUCLEOTIDE SEQUENCE [LARGE SCALE GENOMIC DNA]</scope>
    <source>
        <strain evidence="8">AB19</strain>
    </source>
</reference>
<dbReference type="Pfam" id="PF01510">
    <property type="entry name" value="Amidase_2"/>
    <property type="match status" value="1"/>
</dbReference>
<dbReference type="Proteomes" id="UP000635853">
    <property type="component" value="Unassembled WGS sequence"/>
</dbReference>
<evidence type="ECO:0000256" key="4">
    <source>
        <dbReference type="ARBA" id="ARBA00023316"/>
    </source>
</evidence>
<keyword evidence="8" id="KW-1185">Reference proteome</keyword>
<dbReference type="InterPro" id="IPR036505">
    <property type="entry name" value="Amidase/PGRP_sf"/>
</dbReference>
<dbReference type="PANTHER" id="PTHR30417:SF1">
    <property type="entry name" value="N-ACETYLMURAMOYL-L-ALANINE AMIDASE AMID"/>
    <property type="match status" value="1"/>
</dbReference>
<feature type="region of interest" description="Disordered" evidence="5">
    <location>
        <begin position="1"/>
        <end position="34"/>
    </location>
</feature>
<dbReference type="Gene3D" id="3.40.80.10">
    <property type="entry name" value="Peptidoglycan recognition protein-like"/>
    <property type="match status" value="1"/>
</dbReference>
<evidence type="ECO:0000259" key="6">
    <source>
        <dbReference type="SMART" id="SM00644"/>
    </source>
</evidence>
<comment type="catalytic activity">
    <reaction evidence="1">
        <text>Hydrolyzes the link between N-acetylmuramoyl residues and L-amino acid residues in certain cell-wall glycopeptides.</text>
        <dbReference type="EC" id="3.5.1.28"/>
    </reaction>
</comment>
<organism evidence="7 8">
    <name type="scientific">Rhodovulum visakhapatnamense</name>
    <dbReference type="NCBI Taxonomy" id="364297"/>
    <lineage>
        <taxon>Bacteria</taxon>
        <taxon>Pseudomonadati</taxon>
        <taxon>Pseudomonadota</taxon>
        <taxon>Alphaproteobacteria</taxon>
        <taxon>Rhodobacterales</taxon>
        <taxon>Paracoccaceae</taxon>
        <taxon>Rhodovulum</taxon>
    </lineage>
</organism>
<dbReference type="InterPro" id="IPR002502">
    <property type="entry name" value="Amidase_domain"/>
</dbReference>
<evidence type="ECO:0000256" key="5">
    <source>
        <dbReference type="SAM" id="MobiDB-lite"/>
    </source>
</evidence>
<evidence type="ECO:0000313" key="7">
    <source>
        <dbReference type="EMBL" id="MBL3578031.1"/>
    </source>
</evidence>
<dbReference type="EMBL" id="JAESIL010000024">
    <property type="protein sequence ID" value="MBL3578031.1"/>
    <property type="molecule type" value="Genomic_DNA"/>
</dbReference>
<evidence type="ECO:0000256" key="1">
    <source>
        <dbReference type="ARBA" id="ARBA00001561"/>
    </source>
</evidence>
<evidence type="ECO:0000256" key="2">
    <source>
        <dbReference type="ARBA" id="ARBA00011901"/>
    </source>
</evidence>
<dbReference type="InterPro" id="IPR051206">
    <property type="entry name" value="NAMLAA_amidase_2"/>
</dbReference>
<dbReference type="PANTHER" id="PTHR30417">
    <property type="entry name" value="N-ACETYLMURAMOYL-L-ALANINE AMIDASE AMID"/>
    <property type="match status" value="1"/>
</dbReference>
<proteinExistence type="predicted"/>
<dbReference type="SUPFAM" id="SSF55846">
    <property type="entry name" value="N-acetylmuramoyl-L-alanine amidase-like"/>
    <property type="match status" value="1"/>
</dbReference>
<keyword evidence="3" id="KW-0378">Hydrolase</keyword>
<protein>
    <recommendedName>
        <fullName evidence="2">N-acetylmuramoyl-L-alanine amidase</fullName>
        <ecNumber evidence="2">3.5.1.28</ecNumber>
    </recommendedName>
</protein>